<keyword evidence="2" id="KW-0732">Signal</keyword>
<dbReference type="Pfam" id="PF13627">
    <property type="entry name" value="LptM_cons"/>
    <property type="match status" value="1"/>
</dbReference>
<dbReference type="Proteomes" id="UP001166251">
    <property type="component" value="Unassembled WGS sequence"/>
</dbReference>
<dbReference type="RefSeq" id="WP_220102634.1">
    <property type="nucleotide sequence ID" value="NZ_JAHZSS010000002.1"/>
</dbReference>
<keyword evidence="3" id="KW-0472">Membrane</keyword>
<feature type="compositionally biased region" description="Low complexity" evidence="7">
    <location>
        <begin position="31"/>
        <end position="50"/>
    </location>
</feature>
<dbReference type="PROSITE" id="PS51257">
    <property type="entry name" value="PROKAR_LIPOPROTEIN"/>
    <property type="match status" value="1"/>
</dbReference>
<name>A0ABS7EC97_9GAMM</name>
<dbReference type="EMBL" id="JAHZSS010000002">
    <property type="protein sequence ID" value="MBW8189954.1"/>
    <property type="molecule type" value="Genomic_DNA"/>
</dbReference>
<gene>
    <name evidence="8" type="ORF">K0504_02820</name>
</gene>
<keyword evidence="5" id="KW-0998">Cell outer membrane</keyword>
<sequence>MLNKAQSLAVLTLLTALLGLVGCGQKGPLYLPEEAPEQLPQSESQQPQPANAESAPSQPAR</sequence>
<evidence type="ECO:0000313" key="9">
    <source>
        <dbReference type="Proteomes" id="UP001166251"/>
    </source>
</evidence>
<evidence type="ECO:0000256" key="7">
    <source>
        <dbReference type="SAM" id="MobiDB-lite"/>
    </source>
</evidence>
<evidence type="ECO:0000256" key="5">
    <source>
        <dbReference type="ARBA" id="ARBA00023237"/>
    </source>
</evidence>
<evidence type="ECO:0000313" key="8">
    <source>
        <dbReference type="EMBL" id="MBW8189954.1"/>
    </source>
</evidence>
<evidence type="ECO:0000256" key="2">
    <source>
        <dbReference type="ARBA" id="ARBA00022729"/>
    </source>
</evidence>
<accession>A0ABS7EC97</accession>
<feature type="region of interest" description="Disordered" evidence="7">
    <location>
        <begin position="29"/>
        <end position="61"/>
    </location>
</feature>
<reference evidence="8" key="1">
    <citation type="submission" date="2021-07" db="EMBL/GenBank/DDBJ databases">
        <title>Neiella marina sp. nov., isolated from the intestinal content of sea cucumber Apostichopus japonicus.</title>
        <authorList>
            <person name="Bai X."/>
        </authorList>
    </citation>
    <scope>NUCLEOTIDE SEQUENCE</scope>
    <source>
        <strain evidence="8">126</strain>
    </source>
</reference>
<organism evidence="8 9">
    <name type="scientific">Neiella holothuriorum</name>
    <dbReference type="NCBI Taxonomy" id="2870530"/>
    <lineage>
        <taxon>Bacteria</taxon>
        <taxon>Pseudomonadati</taxon>
        <taxon>Pseudomonadota</taxon>
        <taxon>Gammaproteobacteria</taxon>
        <taxon>Alteromonadales</taxon>
        <taxon>Echinimonadaceae</taxon>
        <taxon>Neiella</taxon>
    </lineage>
</organism>
<keyword evidence="9" id="KW-1185">Reference proteome</keyword>
<evidence type="ECO:0000256" key="3">
    <source>
        <dbReference type="ARBA" id="ARBA00023136"/>
    </source>
</evidence>
<dbReference type="InterPro" id="IPR032831">
    <property type="entry name" value="LptM_cons"/>
</dbReference>
<evidence type="ECO:0000256" key="1">
    <source>
        <dbReference type="ARBA" id="ARBA00004459"/>
    </source>
</evidence>
<evidence type="ECO:0000256" key="6">
    <source>
        <dbReference type="ARBA" id="ARBA00023288"/>
    </source>
</evidence>
<protein>
    <submittedName>
        <fullName evidence="8">Lipoprotein</fullName>
    </submittedName>
</protein>
<proteinExistence type="predicted"/>
<evidence type="ECO:0000256" key="4">
    <source>
        <dbReference type="ARBA" id="ARBA00023139"/>
    </source>
</evidence>
<comment type="caution">
    <text evidence="8">The sequence shown here is derived from an EMBL/GenBank/DDBJ whole genome shotgun (WGS) entry which is preliminary data.</text>
</comment>
<comment type="subcellular location">
    <subcellularLocation>
        <location evidence="1">Cell outer membrane</location>
        <topology evidence="1">Lipid-anchor</topology>
    </subcellularLocation>
</comment>
<keyword evidence="4" id="KW-0564">Palmitate</keyword>
<dbReference type="NCBIfam" id="NF047847">
    <property type="entry name" value="SS_mature_LptM"/>
    <property type="match status" value="1"/>
</dbReference>
<keyword evidence="6 8" id="KW-0449">Lipoprotein</keyword>